<reference evidence="3 4" key="1">
    <citation type="submission" date="2020-07" db="EMBL/GenBank/DDBJ databases">
        <title>Taxonomic revisions and descriptions of new bacterial species based on genomic comparisons in the high-G+C-content subgroup of the family Alcaligenaceae.</title>
        <authorList>
            <person name="Szabo A."/>
            <person name="Felfoldi T."/>
        </authorList>
    </citation>
    <scope>NUCLEOTIDE SEQUENCE [LARGE SCALE GENOMIC DNA]</scope>
    <source>
        <strain evidence="3 4">DSM 25264</strain>
    </source>
</reference>
<feature type="transmembrane region" description="Helical" evidence="1">
    <location>
        <begin position="12"/>
        <end position="32"/>
    </location>
</feature>
<feature type="transmembrane region" description="Helical" evidence="1">
    <location>
        <begin position="38"/>
        <end position="55"/>
    </location>
</feature>
<keyword evidence="1" id="KW-0472">Membrane</keyword>
<feature type="transmembrane region" description="Helical" evidence="1">
    <location>
        <begin position="88"/>
        <end position="107"/>
    </location>
</feature>
<keyword evidence="1" id="KW-1133">Transmembrane helix</keyword>
<evidence type="ECO:0000313" key="3">
    <source>
        <dbReference type="EMBL" id="NYT37757.1"/>
    </source>
</evidence>
<dbReference type="Proteomes" id="UP000580517">
    <property type="component" value="Unassembled WGS sequence"/>
</dbReference>
<feature type="domain" description="Nucleoside transporter/FeoB GTPase Gate" evidence="2">
    <location>
        <begin position="19"/>
        <end position="117"/>
    </location>
</feature>
<feature type="transmembrane region" description="Helical" evidence="1">
    <location>
        <begin position="62"/>
        <end position="82"/>
    </location>
</feature>
<evidence type="ECO:0000259" key="2">
    <source>
        <dbReference type="Pfam" id="PF07670"/>
    </source>
</evidence>
<organism evidence="3 4">
    <name type="scientific">Allopusillimonas soli</name>
    <dbReference type="NCBI Taxonomy" id="659016"/>
    <lineage>
        <taxon>Bacteria</taxon>
        <taxon>Pseudomonadati</taxon>
        <taxon>Pseudomonadota</taxon>
        <taxon>Betaproteobacteria</taxon>
        <taxon>Burkholderiales</taxon>
        <taxon>Alcaligenaceae</taxon>
        <taxon>Allopusillimonas</taxon>
    </lineage>
</organism>
<gene>
    <name evidence="3" type="ORF">H0A68_12800</name>
</gene>
<dbReference type="EMBL" id="JACCEW010000003">
    <property type="protein sequence ID" value="NYT37757.1"/>
    <property type="molecule type" value="Genomic_DNA"/>
</dbReference>
<dbReference type="InterPro" id="IPR011642">
    <property type="entry name" value="Gate_dom"/>
</dbReference>
<proteinExistence type="predicted"/>
<dbReference type="OrthoDB" id="9797308at2"/>
<feature type="transmembrane region" description="Helical" evidence="1">
    <location>
        <begin position="275"/>
        <end position="305"/>
    </location>
</feature>
<keyword evidence="1" id="KW-0812">Transmembrane</keyword>
<accession>A0A853FCT7</accession>
<keyword evidence="4" id="KW-1185">Reference proteome</keyword>
<comment type="caution">
    <text evidence="3">The sequence shown here is derived from an EMBL/GenBank/DDBJ whole genome shotgun (WGS) entry which is preliminary data.</text>
</comment>
<evidence type="ECO:0000313" key="4">
    <source>
        <dbReference type="Proteomes" id="UP000580517"/>
    </source>
</evidence>
<feature type="transmembrane region" description="Helical" evidence="1">
    <location>
        <begin position="183"/>
        <end position="203"/>
    </location>
</feature>
<feature type="transmembrane region" description="Helical" evidence="1">
    <location>
        <begin position="119"/>
        <end position="140"/>
    </location>
</feature>
<evidence type="ECO:0000256" key="1">
    <source>
        <dbReference type="SAM" id="Phobius"/>
    </source>
</evidence>
<protein>
    <recommendedName>
        <fullName evidence="2">Nucleoside transporter/FeoB GTPase Gate domain-containing protein</fullName>
    </recommendedName>
</protein>
<sequence length="320" mass="34239">MQSYPLALLRRSWRMFMAVAKVMVPVMLAVQIAQQYGLVHHIGALIAPAMSLLGLPAEAGIIWVTTVFTGIYGGLATFAGLAGGLDMTAAQVSALCAMMLFAHSIPVEQAIVRRAGASFWATALLRLASAVLYAALVTWLCRLTGHLSESVSFAWLTGSSFTHDGQGQGAVQWLQSTAWSMGLTFLIIMVLAAALDLLQYLGITRRITALLMPILRVSGLDAKVAPVTTVGVLLGLTYGGALIIEESEKQNFPARTRFLALSWLSLSHSLIEDTLLLLALGANIWVILVGRLAVTLLIVALLAWLTNRGNWRTAGLAAQS</sequence>
<dbReference type="AlphaFoldDB" id="A0A853FCT7"/>
<feature type="transmembrane region" description="Helical" evidence="1">
    <location>
        <begin position="224"/>
        <end position="244"/>
    </location>
</feature>
<name>A0A853FCT7_9BURK</name>
<dbReference type="RefSeq" id="WP_129969142.1">
    <property type="nucleotide sequence ID" value="NZ_JACCEW010000003.1"/>
</dbReference>
<dbReference type="Pfam" id="PF07670">
    <property type="entry name" value="Gate"/>
    <property type="match status" value="1"/>
</dbReference>